<evidence type="ECO:0000256" key="1">
    <source>
        <dbReference type="SAM" id="MobiDB-lite"/>
    </source>
</evidence>
<feature type="region of interest" description="Disordered" evidence="1">
    <location>
        <begin position="150"/>
        <end position="180"/>
    </location>
</feature>
<dbReference type="EMBL" id="NPHW01003155">
    <property type="protein sequence ID" value="OXV10062.1"/>
    <property type="molecule type" value="Genomic_DNA"/>
</dbReference>
<sequence>MDLDSSNLLSDPALTPQDWPYLQSFHNALDELMLETCDRCNECWFDIGIGQEGVCARCLRADKDQETFLYGIENRMDPGCLPDLPELTQVEEMLIARVHVFVEVRQVRGQQYKTVSRWLHVLYRHHPGYSDIEISQEALDRLPQDASVVDDILIQETEAEGQSPHDADDADDDPEPDTAA</sequence>
<dbReference type="Pfam" id="PF20209">
    <property type="entry name" value="DUF6570"/>
    <property type="match status" value="1"/>
</dbReference>
<organism evidence="3 4">
    <name type="scientific">Elaphomyces granulatus</name>
    <dbReference type="NCBI Taxonomy" id="519963"/>
    <lineage>
        <taxon>Eukaryota</taxon>
        <taxon>Fungi</taxon>
        <taxon>Dikarya</taxon>
        <taxon>Ascomycota</taxon>
        <taxon>Pezizomycotina</taxon>
        <taxon>Eurotiomycetes</taxon>
        <taxon>Eurotiomycetidae</taxon>
        <taxon>Eurotiales</taxon>
        <taxon>Elaphomycetaceae</taxon>
        <taxon>Elaphomyces</taxon>
    </lineage>
</organism>
<proteinExistence type="predicted"/>
<gene>
    <name evidence="3" type="ORF">Egran_02175</name>
</gene>
<reference evidence="3 4" key="1">
    <citation type="journal article" date="2015" name="Environ. Microbiol.">
        <title>Metagenome sequence of Elaphomyces granulatus from sporocarp tissue reveals Ascomycota ectomycorrhizal fingerprints of genome expansion and a Proteobacteria-rich microbiome.</title>
        <authorList>
            <person name="Quandt C.A."/>
            <person name="Kohler A."/>
            <person name="Hesse C.N."/>
            <person name="Sharpton T.J."/>
            <person name="Martin F."/>
            <person name="Spatafora J.W."/>
        </authorList>
    </citation>
    <scope>NUCLEOTIDE SEQUENCE [LARGE SCALE GENOMIC DNA]</scope>
    <source>
        <strain evidence="3 4">OSC145934</strain>
    </source>
</reference>
<feature type="non-terminal residue" evidence="3">
    <location>
        <position position="180"/>
    </location>
</feature>
<keyword evidence="4" id="KW-1185">Reference proteome</keyword>
<dbReference type="InterPro" id="IPR046700">
    <property type="entry name" value="DUF6570"/>
</dbReference>
<evidence type="ECO:0000259" key="2">
    <source>
        <dbReference type="Pfam" id="PF20209"/>
    </source>
</evidence>
<dbReference type="AlphaFoldDB" id="A0A232M124"/>
<accession>A0A232M124</accession>
<name>A0A232M124_9EURO</name>
<feature type="domain" description="DUF6570" evidence="2">
    <location>
        <begin position="69"/>
        <end position="111"/>
    </location>
</feature>
<evidence type="ECO:0000313" key="4">
    <source>
        <dbReference type="Proteomes" id="UP000243515"/>
    </source>
</evidence>
<dbReference type="OrthoDB" id="4369803at2759"/>
<dbReference type="Proteomes" id="UP000243515">
    <property type="component" value="Unassembled WGS sequence"/>
</dbReference>
<protein>
    <recommendedName>
        <fullName evidence="2">DUF6570 domain-containing protein</fullName>
    </recommendedName>
</protein>
<feature type="compositionally biased region" description="Acidic residues" evidence="1">
    <location>
        <begin position="168"/>
        <end position="180"/>
    </location>
</feature>
<comment type="caution">
    <text evidence="3">The sequence shown here is derived from an EMBL/GenBank/DDBJ whole genome shotgun (WGS) entry which is preliminary data.</text>
</comment>
<evidence type="ECO:0000313" key="3">
    <source>
        <dbReference type="EMBL" id="OXV10062.1"/>
    </source>
</evidence>